<reference evidence="3" key="1">
    <citation type="submission" date="2025-08" db="UniProtKB">
        <authorList>
            <consortium name="RefSeq"/>
        </authorList>
    </citation>
    <scope>IDENTIFICATION</scope>
    <source>
        <tissue evidence="3">Young leaves</tissue>
    </source>
</reference>
<evidence type="ECO:0000313" key="2">
    <source>
        <dbReference type="Proteomes" id="UP000228380"/>
    </source>
</evidence>
<keyword evidence="1" id="KW-1133">Transmembrane helix</keyword>
<dbReference type="GeneID" id="103714863"/>
<dbReference type="OrthoDB" id="1589813at2759"/>
<gene>
    <name evidence="3" type="primary">LOC103714863</name>
</gene>
<dbReference type="Pfam" id="PF03140">
    <property type="entry name" value="DUF247"/>
    <property type="match status" value="1"/>
</dbReference>
<accession>A0A8B7CJW2</accession>
<keyword evidence="1" id="KW-0472">Membrane</keyword>
<name>A0A8B7CJW2_PHODC</name>
<keyword evidence="1" id="KW-0812">Transmembrane</keyword>
<proteinExistence type="predicted"/>
<evidence type="ECO:0000256" key="1">
    <source>
        <dbReference type="SAM" id="Phobius"/>
    </source>
</evidence>
<dbReference type="InterPro" id="IPR004158">
    <property type="entry name" value="DUF247_pln"/>
</dbReference>
<dbReference type="PANTHER" id="PTHR31170">
    <property type="entry name" value="BNAC04G53230D PROTEIN"/>
    <property type="match status" value="1"/>
</dbReference>
<dbReference type="Proteomes" id="UP000228380">
    <property type="component" value="Unplaced"/>
</dbReference>
<dbReference type="RefSeq" id="XP_008800520.2">
    <property type="nucleotide sequence ID" value="XM_008802298.3"/>
</dbReference>
<dbReference type="PANTHER" id="PTHR31170:SF25">
    <property type="entry name" value="BNAA09G04570D PROTEIN"/>
    <property type="match status" value="1"/>
</dbReference>
<organism evidence="2 3">
    <name type="scientific">Phoenix dactylifera</name>
    <name type="common">Date palm</name>
    <dbReference type="NCBI Taxonomy" id="42345"/>
    <lineage>
        <taxon>Eukaryota</taxon>
        <taxon>Viridiplantae</taxon>
        <taxon>Streptophyta</taxon>
        <taxon>Embryophyta</taxon>
        <taxon>Tracheophyta</taxon>
        <taxon>Spermatophyta</taxon>
        <taxon>Magnoliopsida</taxon>
        <taxon>Liliopsida</taxon>
        <taxon>Arecaceae</taxon>
        <taxon>Coryphoideae</taxon>
        <taxon>Phoeniceae</taxon>
        <taxon>Phoenix</taxon>
    </lineage>
</organism>
<protein>
    <submittedName>
        <fullName evidence="3">UPF0481 protein At3g47200-like</fullName>
    </submittedName>
</protein>
<dbReference type="KEGG" id="pda:103714863"/>
<dbReference type="AlphaFoldDB" id="A0A8B7CJW2"/>
<sequence length="398" mass="45861">MEEIKWQILGHLWETSKDDVRRSLQIMQDKEAEARSYYSEVINMKSRRFAEMLLLDGYFIIQLFTPCEKMAEELRDLLDNSVYLQSSLHRDLLLLENQLPYFIFNVLLSVLDIQEVSSVAIQRVFIIKLDMKLPGLMVPSEDSKMAHLLDLLHQSIASPNPRVEWVIGLIMETSGPQSLQQSRSRSRCPLSLQFLQRSGSRPPSPVGVPSATELVEAGVKIKVRKEGNFLDISFDKENGLLEIPAIRVQDSTNLIFRNLIALEQFNTDFGMKITCYSIFMDSIIDTEKDVALLRQEGIICCRHVNDKDIALLFNELCKDIIFVASQNYFDLLCMEVNDYCNSRWNRWRARLMRDYFSNPWAILSVIAAAVLLVLTILQTVFSVLSYTRQIHSSDKPHQ</sequence>
<feature type="transmembrane region" description="Helical" evidence="1">
    <location>
        <begin position="360"/>
        <end position="386"/>
    </location>
</feature>
<evidence type="ECO:0000313" key="3">
    <source>
        <dbReference type="RefSeq" id="XP_008800520.2"/>
    </source>
</evidence>
<keyword evidence="2" id="KW-1185">Reference proteome</keyword>